<feature type="region of interest" description="Disordered" evidence="1">
    <location>
        <begin position="109"/>
        <end position="134"/>
    </location>
</feature>
<name>A0A8J1KI15_XENLA</name>
<organism evidence="3 4">
    <name type="scientific">Xenopus laevis</name>
    <name type="common">African clawed frog</name>
    <dbReference type="NCBI Taxonomy" id="8355"/>
    <lineage>
        <taxon>Eukaryota</taxon>
        <taxon>Metazoa</taxon>
        <taxon>Chordata</taxon>
        <taxon>Craniata</taxon>
        <taxon>Vertebrata</taxon>
        <taxon>Euteleostomi</taxon>
        <taxon>Amphibia</taxon>
        <taxon>Batrachia</taxon>
        <taxon>Anura</taxon>
        <taxon>Pipoidea</taxon>
        <taxon>Pipidae</taxon>
        <taxon>Xenopodinae</taxon>
        <taxon>Xenopus</taxon>
        <taxon>Xenopus</taxon>
    </lineage>
</organism>
<evidence type="ECO:0000256" key="1">
    <source>
        <dbReference type="SAM" id="MobiDB-lite"/>
    </source>
</evidence>
<dbReference type="InterPro" id="IPR011993">
    <property type="entry name" value="PH-like_dom_sf"/>
</dbReference>
<feature type="compositionally biased region" description="Low complexity" evidence="1">
    <location>
        <begin position="114"/>
        <end position="126"/>
    </location>
</feature>
<keyword evidence="2" id="KW-1133">Transmembrane helix</keyword>
<keyword evidence="2" id="KW-0472">Membrane</keyword>
<keyword evidence="2" id="KW-0812">Transmembrane</keyword>
<reference evidence="4" key="1">
    <citation type="submission" date="2025-08" db="UniProtKB">
        <authorList>
            <consortium name="RefSeq"/>
        </authorList>
    </citation>
    <scope>IDENTIFICATION</scope>
    <source>
        <strain evidence="4">J_2021</strain>
        <tissue evidence="4">Erythrocytes</tissue>
    </source>
</reference>
<dbReference type="AlphaFoldDB" id="A0A8J1KI15"/>
<evidence type="ECO:0000256" key="2">
    <source>
        <dbReference type="SAM" id="Phobius"/>
    </source>
</evidence>
<evidence type="ECO:0000313" key="4">
    <source>
        <dbReference type="RefSeq" id="XP_041417000.1"/>
    </source>
</evidence>
<gene>
    <name evidence="4" type="primary">LOC108702812</name>
</gene>
<protein>
    <submittedName>
        <fullName evidence="4">1-phosphatidylinositol 4,5-bisphosphate phosphodiesterase gamma-2-like isoform X2</fullName>
    </submittedName>
</protein>
<keyword evidence="3" id="KW-1185">Reference proteome</keyword>
<proteinExistence type="predicted"/>
<accession>A0A8J1KI15</accession>
<dbReference type="Proteomes" id="UP000186698">
    <property type="component" value="Chromosome 4S"/>
</dbReference>
<dbReference type="RefSeq" id="XP_041417000.1">
    <property type="nucleotide sequence ID" value="XM_041561066.1"/>
</dbReference>
<evidence type="ECO:0000313" key="3">
    <source>
        <dbReference type="Proteomes" id="UP000186698"/>
    </source>
</evidence>
<feature type="transmembrane region" description="Helical" evidence="2">
    <location>
        <begin position="18"/>
        <end position="39"/>
    </location>
</feature>
<sequence>MCYNCSRDHRVPGLTAAMIHYFVAFQVINITLVVSLRYFQYIISARSYVCDPAQPEISVDIREIKEIRASKNSRDFDQYQEDPTVRLEQAHCFVILYGTEFRLKTLSLQGGSGSSSTHWTGTGKTRTGTKEPRD</sequence>
<dbReference type="Gene3D" id="2.30.29.30">
    <property type="entry name" value="Pleckstrin-homology domain (PH domain)/Phosphotyrosine-binding domain (PTB)"/>
    <property type="match status" value="1"/>
</dbReference>
<dbReference type="GeneID" id="108702812"/>